<dbReference type="EMBL" id="CAJNNV010000699">
    <property type="protein sequence ID" value="CAE8583356.1"/>
    <property type="molecule type" value="Genomic_DNA"/>
</dbReference>
<accession>A0A813DCM1</accession>
<proteinExistence type="predicted"/>
<evidence type="ECO:0000313" key="2">
    <source>
        <dbReference type="Proteomes" id="UP000654075"/>
    </source>
</evidence>
<organism evidence="1 2">
    <name type="scientific">Polarella glacialis</name>
    <name type="common">Dinoflagellate</name>
    <dbReference type="NCBI Taxonomy" id="89957"/>
    <lineage>
        <taxon>Eukaryota</taxon>
        <taxon>Sar</taxon>
        <taxon>Alveolata</taxon>
        <taxon>Dinophyceae</taxon>
        <taxon>Suessiales</taxon>
        <taxon>Suessiaceae</taxon>
        <taxon>Polarella</taxon>
    </lineage>
</organism>
<sequence>MLRQRSIMTCQGKLERLSNCTFLNGLAISASHICNVLGILAHSRVDSECCDASFNNYSKCHSHQDCHAMPVQIAKLVSLASNHGALPAYTQVFKNNDEGKETSNFPHM</sequence>
<evidence type="ECO:0000313" key="1">
    <source>
        <dbReference type="EMBL" id="CAE8583356.1"/>
    </source>
</evidence>
<reference evidence="1" key="1">
    <citation type="submission" date="2021-02" db="EMBL/GenBank/DDBJ databases">
        <authorList>
            <person name="Dougan E. K."/>
            <person name="Rhodes N."/>
            <person name="Thang M."/>
            <person name="Chan C."/>
        </authorList>
    </citation>
    <scope>NUCLEOTIDE SEQUENCE</scope>
</reference>
<name>A0A813DCM1_POLGL</name>
<dbReference type="AlphaFoldDB" id="A0A813DCM1"/>
<protein>
    <submittedName>
        <fullName evidence="1">Uncharacterized protein</fullName>
    </submittedName>
</protein>
<keyword evidence="2" id="KW-1185">Reference proteome</keyword>
<dbReference type="Proteomes" id="UP000654075">
    <property type="component" value="Unassembled WGS sequence"/>
</dbReference>
<gene>
    <name evidence="1" type="ORF">PGLA1383_LOCUS2329</name>
</gene>
<comment type="caution">
    <text evidence="1">The sequence shown here is derived from an EMBL/GenBank/DDBJ whole genome shotgun (WGS) entry which is preliminary data.</text>
</comment>